<evidence type="ECO:0000256" key="2">
    <source>
        <dbReference type="SAM" id="Phobius"/>
    </source>
</evidence>
<feature type="transmembrane region" description="Helical" evidence="2">
    <location>
        <begin position="113"/>
        <end position="130"/>
    </location>
</feature>
<sequence>MAMRSYISAAAPMSQDSPISASRPPLLPSAKNPMRQPTKIILPDKKPMKWSTGVAPGEYGGPPTTTKLRKYWGGPKDDPVTSSDLIWNRDFMPELEKLVQPQPQSQSSPPPQVIFSLSFFFFFFFFLVLFRRVV</sequence>
<dbReference type="EMBL" id="GISG01016203">
    <property type="protein sequence ID" value="MBA4617393.1"/>
    <property type="molecule type" value="Transcribed_RNA"/>
</dbReference>
<evidence type="ECO:0000313" key="3">
    <source>
        <dbReference type="EMBL" id="MBA4617393.1"/>
    </source>
</evidence>
<reference evidence="3" key="2">
    <citation type="submission" date="2020-07" db="EMBL/GenBank/DDBJ databases">
        <authorList>
            <person name="Vera ALvarez R."/>
            <person name="Arias-Moreno D.M."/>
            <person name="Jimenez-Jacinto V."/>
            <person name="Jimenez-Bremont J.F."/>
            <person name="Swaminathan K."/>
            <person name="Moose S.P."/>
            <person name="Guerrero-Gonzalez M.L."/>
            <person name="Marino-Ramirez L."/>
            <person name="Landsman D."/>
            <person name="Rodriguez-Kessler M."/>
            <person name="Delgado-Sanchez P."/>
        </authorList>
    </citation>
    <scope>NUCLEOTIDE SEQUENCE</scope>
    <source>
        <tissue evidence="3">Cladode</tissue>
    </source>
</reference>
<organism evidence="3">
    <name type="scientific">Opuntia streptacantha</name>
    <name type="common">Prickly pear cactus</name>
    <name type="synonym">Opuntia cardona</name>
    <dbReference type="NCBI Taxonomy" id="393608"/>
    <lineage>
        <taxon>Eukaryota</taxon>
        <taxon>Viridiplantae</taxon>
        <taxon>Streptophyta</taxon>
        <taxon>Embryophyta</taxon>
        <taxon>Tracheophyta</taxon>
        <taxon>Spermatophyta</taxon>
        <taxon>Magnoliopsida</taxon>
        <taxon>eudicotyledons</taxon>
        <taxon>Gunneridae</taxon>
        <taxon>Pentapetalae</taxon>
        <taxon>Caryophyllales</taxon>
        <taxon>Cactineae</taxon>
        <taxon>Cactaceae</taxon>
        <taxon>Opuntioideae</taxon>
        <taxon>Opuntia</taxon>
    </lineage>
</organism>
<keyword evidence="2" id="KW-0812">Transmembrane</keyword>
<accession>A0A7C8YGF2</accession>
<feature type="region of interest" description="Disordered" evidence="1">
    <location>
        <begin position="1"/>
        <end position="38"/>
    </location>
</feature>
<keyword evidence="2" id="KW-1133">Transmembrane helix</keyword>
<proteinExistence type="predicted"/>
<dbReference type="AlphaFoldDB" id="A0A7C8YGF2"/>
<evidence type="ECO:0000256" key="1">
    <source>
        <dbReference type="SAM" id="MobiDB-lite"/>
    </source>
</evidence>
<name>A0A7C8YGF2_OPUST</name>
<reference evidence="3" key="1">
    <citation type="journal article" date="2013" name="J. Plant Res.">
        <title>Effect of fungi and light on seed germination of three Opuntia species from semiarid lands of central Mexico.</title>
        <authorList>
            <person name="Delgado-Sanchez P."/>
            <person name="Jimenez-Bremont J.F."/>
            <person name="Guerrero-Gonzalez Mde L."/>
            <person name="Flores J."/>
        </authorList>
    </citation>
    <scope>NUCLEOTIDE SEQUENCE</scope>
    <source>
        <tissue evidence="3">Cladode</tissue>
    </source>
</reference>
<keyword evidence="2" id="KW-0472">Membrane</keyword>
<protein>
    <submittedName>
        <fullName evidence="3">Uncharacterized protein</fullName>
    </submittedName>
</protein>